<accession>A0A5J4PF61</accession>
<comment type="caution">
    <text evidence="1">The sequence shown here is derived from an EMBL/GenBank/DDBJ whole genome shotgun (WGS) entry which is preliminary data.</text>
</comment>
<dbReference type="AlphaFoldDB" id="A0A5J4PF61"/>
<dbReference type="InterPro" id="IPR024302">
    <property type="entry name" value="SusD-like"/>
</dbReference>
<proteinExistence type="predicted"/>
<dbReference type="Gene3D" id="1.25.40.390">
    <property type="match status" value="1"/>
</dbReference>
<dbReference type="Pfam" id="PF12741">
    <property type="entry name" value="SusD-like"/>
    <property type="match status" value="1"/>
</dbReference>
<protein>
    <submittedName>
        <fullName evidence="1">Uncharacterized protein</fullName>
    </submittedName>
</protein>
<gene>
    <name evidence="1" type="ORF">EZS27_040790</name>
</gene>
<dbReference type="EMBL" id="SNRY01009098">
    <property type="protein sequence ID" value="KAA6307540.1"/>
    <property type="molecule type" value="Genomic_DNA"/>
</dbReference>
<feature type="non-terminal residue" evidence="1">
    <location>
        <position position="1"/>
    </location>
</feature>
<dbReference type="SUPFAM" id="SSF48452">
    <property type="entry name" value="TPR-like"/>
    <property type="match status" value="1"/>
</dbReference>
<reference evidence="1" key="1">
    <citation type="submission" date="2019-03" db="EMBL/GenBank/DDBJ databases">
        <title>Single cell metagenomics reveals metabolic interactions within the superorganism composed of flagellate Streblomastix strix and complex community of Bacteroidetes bacteria on its surface.</title>
        <authorList>
            <person name="Treitli S.C."/>
            <person name="Kolisko M."/>
            <person name="Husnik F."/>
            <person name="Keeling P."/>
            <person name="Hampl V."/>
        </authorList>
    </citation>
    <scope>NUCLEOTIDE SEQUENCE</scope>
    <source>
        <strain evidence="1">STM</strain>
    </source>
</reference>
<name>A0A5J4PF61_9ZZZZ</name>
<organism evidence="1">
    <name type="scientific">termite gut metagenome</name>
    <dbReference type="NCBI Taxonomy" id="433724"/>
    <lineage>
        <taxon>unclassified sequences</taxon>
        <taxon>metagenomes</taxon>
        <taxon>organismal metagenomes</taxon>
    </lineage>
</organism>
<evidence type="ECO:0000313" key="1">
    <source>
        <dbReference type="EMBL" id="KAA6307540.1"/>
    </source>
</evidence>
<dbReference type="InterPro" id="IPR011990">
    <property type="entry name" value="TPR-like_helical_dom_sf"/>
</dbReference>
<sequence length="99" mass="10908">AKNLAGTSAKFDDDISGAGNTQLEKIITQKYLGLFPDMSMEAGNDKRRLNLPRMDVALSRDPLLYEGKGNNILDPTNFIKRVQSAISSLNIVIRNLSDL</sequence>